<proteinExistence type="predicted"/>
<dbReference type="EMBL" id="LAHD01000005">
    <property type="protein sequence ID" value="PHK06737.1"/>
    <property type="molecule type" value="Genomic_DNA"/>
</dbReference>
<protein>
    <recommendedName>
        <fullName evidence="2">Helicase ATP-binding domain-containing protein</fullName>
    </recommendedName>
</protein>
<evidence type="ECO:0000313" key="3">
    <source>
        <dbReference type="EMBL" id="PHK06737.1"/>
    </source>
</evidence>
<dbReference type="SMART" id="SM00487">
    <property type="entry name" value="DEXDc"/>
    <property type="match status" value="1"/>
</dbReference>
<dbReference type="Proteomes" id="UP000222310">
    <property type="component" value="Unassembled WGS sequence"/>
</dbReference>
<dbReference type="PANTHER" id="PTHR41313:SF1">
    <property type="entry name" value="DNA METHYLASE ADENINE-SPECIFIC DOMAIN-CONTAINING PROTEIN"/>
    <property type="match status" value="1"/>
</dbReference>
<dbReference type="Gene3D" id="3.40.50.300">
    <property type="entry name" value="P-loop containing nucleotide triphosphate hydrolases"/>
    <property type="match status" value="2"/>
</dbReference>
<dbReference type="PANTHER" id="PTHR41313">
    <property type="entry name" value="ADENINE-SPECIFIC METHYLTRANSFERASE"/>
    <property type="match status" value="1"/>
</dbReference>
<evidence type="ECO:0000259" key="2">
    <source>
        <dbReference type="SMART" id="SM00487"/>
    </source>
</evidence>
<dbReference type="InterPro" id="IPR014001">
    <property type="entry name" value="Helicase_ATP-bd"/>
</dbReference>
<dbReference type="SUPFAM" id="SSF52540">
    <property type="entry name" value="P-loop containing nucleoside triphosphate hydrolases"/>
    <property type="match status" value="2"/>
</dbReference>
<evidence type="ECO:0000256" key="1">
    <source>
        <dbReference type="SAM" id="Coils"/>
    </source>
</evidence>
<organism evidence="3 4">
    <name type="scientific">Nostoc linckia z8</name>
    <dbReference type="NCBI Taxonomy" id="1628746"/>
    <lineage>
        <taxon>Bacteria</taxon>
        <taxon>Bacillati</taxon>
        <taxon>Cyanobacteriota</taxon>
        <taxon>Cyanophyceae</taxon>
        <taxon>Nostocales</taxon>
        <taxon>Nostocaceae</taxon>
        <taxon>Nostoc</taxon>
    </lineage>
</organism>
<reference evidence="3 4" key="1">
    <citation type="submission" date="2015-02" db="EMBL/GenBank/DDBJ databases">
        <title>Nostoc linckia genome annotation.</title>
        <authorList>
            <person name="Zhou Z."/>
        </authorList>
    </citation>
    <scope>NUCLEOTIDE SEQUENCE [LARGE SCALE GENOMIC DNA]</scope>
    <source>
        <strain evidence="4">z8</strain>
    </source>
</reference>
<name>A0A9Q6EN40_NOSLI</name>
<dbReference type="AlphaFoldDB" id="A0A9Q6EN40"/>
<dbReference type="InterPro" id="IPR052933">
    <property type="entry name" value="DNA_Protect_Modify"/>
</dbReference>
<sequence length="1107" mass="126626">MYPFQIVDAHRFLSGDILSKLEKAEKAFEADASFEEEVQALRKILPLNVAIADIDITVGATWIPTKYYQQFVLDVFDVDASFYYSTVSGNWEIDTRRCNSDANTVTYGYSYVVERKNGQQVTKNLPAVGTKIEDGLFTMAMHFKVPQIADRIARREAALKQQQLQRIWVDWCKEGERGLELEKIYNHKFNRLVLPNWDDSAPAGFRDVLVRSGMSQKWVQQLRPYQLDSIWRMSVNGNGLLGLEVGLGKSISAIATAMLRKLHKTSTKAMFVVQKSTLSDFHDTFTEAYPHASVLCAAPEDCAGVNRQKFLAKAAFWNYDAIIITHETFKAIPTRVETEKLFVEEKLAIIESDLQALYSKGETSEKVGKKRGNRIVKRLEEMRDKITAHLEELTTCHDVGIHFEDLGVSLLIVDECQRFKNNFFSTKIQAKGINLSPSGRSQDFDLKLAWMRKTYHNNFLMMVTGTPEPTNSLVGVYIFQCYLQPEELEQRGLAHFDAWAATFGRIVSKLEPSVSGDLIVSQRFAEFVNVPELLQMYLKVCHIKRFDDVAGQAGFTRPKHRVKAVMSPLSEFQKYEMDMIAKRRTWIINDEPLTFPSRDSAGFLLDEEGNRLLHPDTHQPIFTEKEAAALGLKWGKKFDNHLLLGTDARKLMIAPQLIDPEQAINRLDKINQAVRRIYRWWKLTKVQRSTQLVFLDMGTPGGSAKFGIYEWMRQQLINKGIPKEEIAFIQDHSKGKAKKELSRKVNTGEVRVVFGSTEPMGIGVNMQRKIKIAHFLDIPRRPDEYEQRLGRPVRSGNENEEVIIYQYLTQGKNGNFGADAAQMHLLQTKLKSREQVLRGDPSVRRIVEEDDQLLLFMMLSAHASGDIRFMRYMELKTELEMEESRANLLLREINQLNIGSSDISLPVIKANIKYVANQLELGKNDVEVAKSHINNPYFVCKVGDTTYNEQENEKAIKLADAHIHQIIKANLEKTTLDLEASDKDFLSSLPICIGEYGGMQIISRFHVSKKGESVELWLKGEGNYDFAYRLTEQRLIRNMRECHAKIAGSDRHLQNRLQILSRQLEESTQQLASKRCDRDLVNGKILELKKEKAYLEQELSINAQDLE</sequence>
<dbReference type="RefSeq" id="WP_099066519.1">
    <property type="nucleotide sequence ID" value="NZ_LAHD01000005.1"/>
</dbReference>
<feature type="coiled-coil region" evidence="1">
    <location>
        <begin position="1050"/>
        <end position="1077"/>
    </location>
</feature>
<dbReference type="GeneID" id="57094293"/>
<keyword evidence="1" id="KW-0175">Coiled coil</keyword>
<dbReference type="InterPro" id="IPR027417">
    <property type="entry name" value="P-loop_NTPase"/>
</dbReference>
<feature type="domain" description="Helicase ATP-binding" evidence="2">
    <location>
        <begin position="218"/>
        <end position="491"/>
    </location>
</feature>
<comment type="caution">
    <text evidence="3">The sequence shown here is derived from an EMBL/GenBank/DDBJ whole genome shotgun (WGS) entry which is preliminary data.</text>
</comment>
<evidence type="ECO:0000313" key="4">
    <source>
        <dbReference type="Proteomes" id="UP000222310"/>
    </source>
</evidence>
<accession>A0A9Q6EN40</accession>
<gene>
    <name evidence="3" type="ORF">VF08_03095</name>
</gene>